<evidence type="ECO:0000313" key="2">
    <source>
        <dbReference type="EMBL" id="QPS79843.1"/>
    </source>
</evidence>
<dbReference type="PANTHER" id="PTHR13887:SF54">
    <property type="entry name" value="DSBA FAMILY PROTEIN"/>
    <property type="match status" value="1"/>
</dbReference>
<dbReference type="PANTHER" id="PTHR13887">
    <property type="entry name" value="GLUTATHIONE S-TRANSFERASE KAPPA"/>
    <property type="match status" value="1"/>
</dbReference>
<dbReference type="SUPFAM" id="SSF52833">
    <property type="entry name" value="Thioredoxin-like"/>
    <property type="match status" value="1"/>
</dbReference>
<dbReference type="Proteomes" id="UP000183417">
    <property type="component" value="Unassembled WGS sequence"/>
</dbReference>
<accession>A0A1H3IHP1</accession>
<dbReference type="GeneID" id="94689537"/>
<protein>
    <submittedName>
        <fullName evidence="2">DsbA family protein</fullName>
    </submittedName>
    <submittedName>
        <fullName evidence="3">Predicted dithiol-disulfide isomerase, DsbA family</fullName>
    </submittedName>
</protein>
<dbReference type="AlphaFoldDB" id="A0A1H3IHP1"/>
<keyword evidence="3" id="KW-0413">Isomerase</keyword>
<reference evidence="2 5" key="2">
    <citation type="submission" date="2020-12" db="EMBL/GenBank/DDBJ databases">
        <title>FDA dAtabase for Regulatory Grade micrObial Sequences (FDA-ARGOS): Supporting development and validation of Infectious Disease Dx tests.</title>
        <authorList>
            <person name="Sproer C."/>
            <person name="Gronow S."/>
            <person name="Severitt S."/>
            <person name="Schroder I."/>
            <person name="Tallon L."/>
            <person name="Sadzewicz L."/>
            <person name="Zhao X."/>
            <person name="Boylan J."/>
            <person name="Ott S."/>
            <person name="Bowen H."/>
            <person name="Vavikolanu K."/>
            <person name="Mehta A."/>
            <person name="Aluvathingal J."/>
            <person name="Nadendla S."/>
            <person name="Lowell S."/>
            <person name="Myers T."/>
            <person name="Yan Y."/>
            <person name="Sichtig H."/>
        </authorList>
    </citation>
    <scope>NUCLEOTIDE SEQUENCE [LARGE SCALE GENOMIC DNA]</scope>
    <source>
        <strain evidence="2 5">FDAARGOS_890</strain>
    </source>
</reference>
<dbReference type="GO" id="GO:0016491">
    <property type="term" value="F:oxidoreductase activity"/>
    <property type="evidence" value="ECO:0007669"/>
    <property type="project" value="InterPro"/>
</dbReference>
<name>A0A1H3IHP1_9BURK</name>
<evidence type="ECO:0000259" key="1">
    <source>
        <dbReference type="Pfam" id="PF01323"/>
    </source>
</evidence>
<dbReference type="RefSeq" id="WP_016448694.1">
    <property type="nucleotide sequence ID" value="NZ_AP025556.1"/>
</dbReference>
<proteinExistence type="predicted"/>
<reference evidence="3 4" key="1">
    <citation type="submission" date="2016-10" db="EMBL/GenBank/DDBJ databases">
        <authorList>
            <person name="de Groot N.N."/>
        </authorList>
    </citation>
    <scope>NUCLEOTIDE SEQUENCE [LARGE SCALE GENOMIC DNA]</scope>
    <source>
        <strain evidence="3 4">LMG 24775</strain>
    </source>
</reference>
<keyword evidence="5" id="KW-1185">Reference proteome</keyword>
<dbReference type="EMBL" id="CP065748">
    <property type="protein sequence ID" value="QPS79843.1"/>
    <property type="molecule type" value="Genomic_DNA"/>
</dbReference>
<sequence length="240" mass="26228">MTQCNDFSCALPAQDAAAASPQQALQAAPAAAPAVAPAIDFFHDVVCGWCYVMSPRLRQVARELGLRVRHRSFVLQASRAEMVAAFGSMERAKQVILEHWQACAQHDDEDRIDIEGMRREAFEYPSGMAGALACQAAQILGGDDAHWDLFDAIQHAHMSEHRNIGDAEVLLDIATRTGFERNAFAGCMEGAQALEQVRQDRALAQRMGLRSIPTLIAPGLPPLQTQSLAALRERLHFLAA</sequence>
<dbReference type="InterPro" id="IPR036249">
    <property type="entry name" value="Thioredoxin-like_sf"/>
</dbReference>
<dbReference type="Gene3D" id="3.40.30.10">
    <property type="entry name" value="Glutaredoxin"/>
    <property type="match status" value="1"/>
</dbReference>
<organism evidence="3 4">
    <name type="scientific">Delftia lacustris</name>
    <dbReference type="NCBI Taxonomy" id="558537"/>
    <lineage>
        <taxon>Bacteria</taxon>
        <taxon>Pseudomonadati</taxon>
        <taxon>Pseudomonadota</taxon>
        <taxon>Betaproteobacteria</taxon>
        <taxon>Burkholderiales</taxon>
        <taxon>Comamonadaceae</taxon>
        <taxon>Delftia</taxon>
    </lineage>
</organism>
<dbReference type="InterPro" id="IPR001853">
    <property type="entry name" value="DSBA-like_thioredoxin_dom"/>
</dbReference>
<dbReference type="Pfam" id="PF01323">
    <property type="entry name" value="DSBA"/>
    <property type="match status" value="1"/>
</dbReference>
<dbReference type="GO" id="GO:0016853">
    <property type="term" value="F:isomerase activity"/>
    <property type="evidence" value="ECO:0007669"/>
    <property type="project" value="UniProtKB-KW"/>
</dbReference>
<evidence type="ECO:0000313" key="3">
    <source>
        <dbReference type="EMBL" id="SDY26334.1"/>
    </source>
</evidence>
<feature type="domain" description="DSBA-like thioredoxin" evidence="1">
    <location>
        <begin position="39"/>
        <end position="219"/>
    </location>
</feature>
<gene>
    <name evidence="2" type="ORF">I6G47_22905</name>
    <name evidence="3" type="ORF">SAMN05421547_103300</name>
</gene>
<evidence type="ECO:0000313" key="5">
    <source>
        <dbReference type="Proteomes" id="UP000595064"/>
    </source>
</evidence>
<dbReference type="KEGG" id="dla:I6G47_22905"/>
<dbReference type="EMBL" id="FNPE01000003">
    <property type="protein sequence ID" value="SDY26334.1"/>
    <property type="molecule type" value="Genomic_DNA"/>
</dbReference>
<evidence type="ECO:0000313" key="4">
    <source>
        <dbReference type="Proteomes" id="UP000183417"/>
    </source>
</evidence>
<dbReference type="Proteomes" id="UP000595064">
    <property type="component" value="Chromosome"/>
</dbReference>